<keyword evidence="4" id="KW-1185">Reference proteome</keyword>
<evidence type="ECO:0000256" key="2">
    <source>
        <dbReference type="ARBA" id="ARBA00023012"/>
    </source>
</evidence>
<dbReference type="Gene3D" id="3.40.50.2300">
    <property type="match status" value="1"/>
</dbReference>
<evidence type="ECO:0000313" key="4">
    <source>
        <dbReference type="Proteomes" id="UP000060699"/>
    </source>
</evidence>
<dbReference type="SMART" id="SM00448">
    <property type="entry name" value="REC"/>
    <property type="match status" value="1"/>
</dbReference>
<dbReference type="SUPFAM" id="SSF52172">
    <property type="entry name" value="CheY-like"/>
    <property type="match status" value="1"/>
</dbReference>
<dbReference type="STRING" id="76731.RD2015_836"/>
<dbReference type="Pfam" id="PF00072">
    <property type="entry name" value="Response_reg"/>
    <property type="match status" value="1"/>
</dbReference>
<dbReference type="InterPro" id="IPR050595">
    <property type="entry name" value="Bact_response_regulator"/>
</dbReference>
<protein>
    <submittedName>
        <fullName evidence="3">Uncharacterized protein</fullName>
    </submittedName>
</protein>
<dbReference type="GO" id="GO:0000160">
    <property type="term" value="P:phosphorelay signal transduction system"/>
    <property type="evidence" value="ECO:0007669"/>
    <property type="project" value="UniProtKB-KW"/>
</dbReference>
<keyword evidence="2" id="KW-0902">Two-component regulatory system</keyword>
<keyword evidence="1" id="KW-0597">Phosphoprotein</keyword>
<name>A0A0U3MTY0_9BURK</name>
<sequence length="140" mass="14831">MKIAVIEDSLPVRRLLVKRAEHEAGVTVVAQASGEDEAVEAVLATAPQVVLLDLHLAPGCGLSVLSRLRRLQFAGEVFVLSATDRGAMAARCAALGANAFYDKAFDFEQLLVDLRDLAHRTATHLGKMFQDAGSCAAVSG</sequence>
<dbReference type="PANTHER" id="PTHR44591">
    <property type="entry name" value="STRESS RESPONSE REGULATOR PROTEIN 1"/>
    <property type="match status" value="1"/>
</dbReference>
<dbReference type="EMBL" id="CP013729">
    <property type="protein sequence ID" value="ALV05332.1"/>
    <property type="molecule type" value="Genomic_DNA"/>
</dbReference>
<dbReference type="InterPro" id="IPR001789">
    <property type="entry name" value="Sig_transdc_resp-reg_receiver"/>
</dbReference>
<accession>A0A0U3MTY0</accession>
<dbReference type="PANTHER" id="PTHR44591:SF14">
    <property type="entry name" value="PROTEIN PILG"/>
    <property type="match status" value="1"/>
</dbReference>
<dbReference type="KEGG" id="rdp:RD2015_836"/>
<dbReference type="Proteomes" id="UP000060699">
    <property type="component" value="Chromosome"/>
</dbReference>
<evidence type="ECO:0000256" key="1">
    <source>
        <dbReference type="ARBA" id="ARBA00022553"/>
    </source>
</evidence>
<organism evidence="3 4">
    <name type="scientific">Roseateles depolymerans</name>
    <dbReference type="NCBI Taxonomy" id="76731"/>
    <lineage>
        <taxon>Bacteria</taxon>
        <taxon>Pseudomonadati</taxon>
        <taxon>Pseudomonadota</taxon>
        <taxon>Betaproteobacteria</taxon>
        <taxon>Burkholderiales</taxon>
        <taxon>Sphaerotilaceae</taxon>
        <taxon>Roseateles</taxon>
    </lineage>
</organism>
<dbReference type="RefSeq" id="WP_083525318.1">
    <property type="nucleotide sequence ID" value="NZ_CP013729.1"/>
</dbReference>
<dbReference type="PATRIC" id="fig|76731.3.peg.849"/>
<dbReference type="AlphaFoldDB" id="A0A0U3MTY0"/>
<evidence type="ECO:0000313" key="3">
    <source>
        <dbReference type="EMBL" id="ALV05332.1"/>
    </source>
</evidence>
<dbReference type="InterPro" id="IPR011006">
    <property type="entry name" value="CheY-like_superfamily"/>
</dbReference>
<proteinExistence type="predicted"/>
<dbReference type="OrthoDB" id="9152510at2"/>
<dbReference type="PROSITE" id="PS50110">
    <property type="entry name" value="RESPONSE_REGULATORY"/>
    <property type="match status" value="1"/>
</dbReference>
<gene>
    <name evidence="3" type="ORF">RD2015_836</name>
</gene>
<reference evidence="3 4" key="1">
    <citation type="submission" date="2015-12" db="EMBL/GenBank/DDBJ databases">
        <title>Complete genome of Roseateles depolymerans KCTC 42856.</title>
        <authorList>
            <person name="Kim K.M."/>
        </authorList>
    </citation>
    <scope>NUCLEOTIDE SEQUENCE [LARGE SCALE GENOMIC DNA]</scope>
    <source>
        <strain evidence="3 4">KCTC 42856</strain>
    </source>
</reference>